<protein>
    <submittedName>
        <fullName evidence="5">CdaR family transcriptional regulator</fullName>
    </submittedName>
</protein>
<dbReference type="PANTHER" id="PTHR33744">
    <property type="entry name" value="CARBOHYDRATE DIACID REGULATOR"/>
    <property type="match status" value="1"/>
</dbReference>
<dbReference type="RefSeq" id="WP_141190443.1">
    <property type="nucleotide sequence ID" value="NZ_JBHUMR010000014.1"/>
</dbReference>
<sequence>MLKPQLAQRVIHEVGHLLHEQIIVVNSEGIIIASTDLGRKGQFHAGAKYTMSTRLTQIIAQEDVNRWPGVKAGINLPIFFQKEVIGVIGITGRPEQVEPKGEIIKKMTELMIQESYYQEEIDYHARSMEAFVFDWLNLKEWNDRFLHRAIPLNIRLDVNRQILFIDLNDSTRQVVRAIWEDIMNGIPSYRNDMIIRWGSSHLLLIMDVSNKDLSLKDEVNHLYRRIMKHLIRPARIGVGSVVDPRTLVKSFQEAERALHATTDNEPIVYDELLTLEMIAEDVRPNTKQMFINRTIAAILDKPELIHTIKVLIEYNFSYKEASTQLHIHHNTLHYRVKKFEELTGLHLNHLKTKVILYMGLLFLDEQTKRKSI</sequence>
<accession>A0ABW5PSW4</accession>
<dbReference type="InterPro" id="IPR008599">
    <property type="entry name" value="Diacid_rec"/>
</dbReference>
<name>A0ABW5PSW4_9BACI</name>
<dbReference type="Pfam" id="PF17853">
    <property type="entry name" value="GGDEF_2"/>
    <property type="match status" value="1"/>
</dbReference>
<dbReference type="InterPro" id="IPR041522">
    <property type="entry name" value="CdaR_GGDEF"/>
</dbReference>
<evidence type="ECO:0000259" key="4">
    <source>
        <dbReference type="Pfam" id="PF17853"/>
    </source>
</evidence>
<dbReference type="Gene3D" id="1.10.10.2840">
    <property type="entry name" value="PucR C-terminal helix-turn-helix domain"/>
    <property type="match status" value="1"/>
</dbReference>
<evidence type="ECO:0000313" key="5">
    <source>
        <dbReference type="EMBL" id="MFD2617971.1"/>
    </source>
</evidence>
<dbReference type="Proteomes" id="UP001597458">
    <property type="component" value="Unassembled WGS sequence"/>
</dbReference>
<feature type="domain" description="CdaR GGDEF-like" evidence="4">
    <location>
        <begin position="144"/>
        <end position="259"/>
    </location>
</feature>
<dbReference type="Pfam" id="PF05651">
    <property type="entry name" value="Diacid_rec"/>
    <property type="match status" value="1"/>
</dbReference>
<reference evidence="6" key="1">
    <citation type="journal article" date="2019" name="Int. J. Syst. Evol. Microbiol.">
        <title>The Global Catalogue of Microorganisms (GCM) 10K type strain sequencing project: providing services to taxonomists for standard genome sequencing and annotation.</title>
        <authorList>
            <consortium name="The Broad Institute Genomics Platform"/>
            <consortium name="The Broad Institute Genome Sequencing Center for Infectious Disease"/>
            <person name="Wu L."/>
            <person name="Ma J."/>
        </authorList>
    </citation>
    <scope>NUCLEOTIDE SEQUENCE [LARGE SCALE GENOMIC DNA]</scope>
    <source>
        <strain evidence="6">TISTR 2241</strain>
    </source>
</reference>
<keyword evidence="6" id="KW-1185">Reference proteome</keyword>
<evidence type="ECO:0000259" key="3">
    <source>
        <dbReference type="Pfam" id="PF13556"/>
    </source>
</evidence>
<feature type="domain" description="PucR C-terminal helix-turn-helix" evidence="3">
    <location>
        <begin position="304"/>
        <end position="361"/>
    </location>
</feature>
<evidence type="ECO:0000313" key="6">
    <source>
        <dbReference type="Proteomes" id="UP001597458"/>
    </source>
</evidence>
<dbReference type="PANTHER" id="PTHR33744:SF16">
    <property type="entry name" value="CARBOHYDRATE DIACID REGULATOR"/>
    <property type="match status" value="1"/>
</dbReference>
<dbReference type="EMBL" id="JBHUMR010000014">
    <property type="protein sequence ID" value="MFD2617971.1"/>
    <property type="molecule type" value="Genomic_DNA"/>
</dbReference>
<evidence type="ECO:0000259" key="2">
    <source>
        <dbReference type="Pfam" id="PF05651"/>
    </source>
</evidence>
<feature type="domain" description="Putative sugar diacid recognition" evidence="2">
    <location>
        <begin position="2"/>
        <end position="135"/>
    </location>
</feature>
<dbReference type="InterPro" id="IPR051448">
    <property type="entry name" value="CdaR-like_regulators"/>
</dbReference>
<dbReference type="InterPro" id="IPR025736">
    <property type="entry name" value="PucR_C-HTH_dom"/>
</dbReference>
<dbReference type="InterPro" id="IPR009057">
    <property type="entry name" value="Homeodomain-like_sf"/>
</dbReference>
<proteinExistence type="inferred from homology"/>
<dbReference type="SUPFAM" id="SSF46689">
    <property type="entry name" value="Homeodomain-like"/>
    <property type="match status" value="1"/>
</dbReference>
<comment type="caution">
    <text evidence="5">The sequence shown here is derived from an EMBL/GenBank/DDBJ whole genome shotgun (WGS) entry which is preliminary data.</text>
</comment>
<gene>
    <name evidence="5" type="ORF">ACFSTF_11700</name>
</gene>
<dbReference type="Pfam" id="PF13556">
    <property type="entry name" value="HTH_30"/>
    <property type="match status" value="1"/>
</dbReference>
<organism evidence="5 6">
    <name type="scientific">Terrilactibacillus laevilacticus</name>
    <dbReference type="NCBI Taxonomy" id="1380157"/>
    <lineage>
        <taxon>Bacteria</taxon>
        <taxon>Bacillati</taxon>
        <taxon>Bacillota</taxon>
        <taxon>Bacilli</taxon>
        <taxon>Bacillales</taxon>
        <taxon>Bacillaceae</taxon>
        <taxon>Terrilactibacillus</taxon>
    </lineage>
</organism>
<evidence type="ECO:0000256" key="1">
    <source>
        <dbReference type="ARBA" id="ARBA00006754"/>
    </source>
</evidence>
<comment type="similarity">
    <text evidence="1">Belongs to the CdaR family.</text>
</comment>
<dbReference type="InterPro" id="IPR042070">
    <property type="entry name" value="PucR_C-HTH_sf"/>
</dbReference>